<keyword evidence="9" id="KW-0282">Flagellum</keyword>
<evidence type="ECO:0000313" key="9">
    <source>
        <dbReference type="EMBL" id="WPL19788.1"/>
    </source>
</evidence>
<evidence type="ECO:0000256" key="5">
    <source>
        <dbReference type="ARBA" id="ARBA00023143"/>
    </source>
</evidence>
<evidence type="ECO:0000313" key="10">
    <source>
        <dbReference type="Proteomes" id="UP001432180"/>
    </source>
</evidence>
<keyword evidence="10" id="KW-1185">Reference proteome</keyword>
<evidence type="ECO:0000256" key="3">
    <source>
        <dbReference type="ARBA" id="ARBA00022989"/>
    </source>
</evidence>
<organism evidence="9 10">
    <name type="scientific">Thiorhodovibrio winogradskyi</name>
    <dbReference type="NCBI Taxonomy" id="77007"/>
    <lineage>
        <taxon>Bacteria</taxon>
        <taxon>Pseudomonadati</taxon>
        <taxon>Pseudomonadota</taxon>
        <taxon>Gammaproteobacteria</taxon>
        <taxon>Chromatiales</taxon>
        <taxon>Chromatiaceae</taxon>
        <taxon>Thiorhodovibrio</taxon>
    </lineage>
</organism>
<dbReference type="Proteomes" id="UP001432180">
    <property type="component" value="Chromosome"/>
</dbReference>
<dbReference type="EMBL" id="CP121472">
    <property type="protein sequence ID" value="WPL19788.1"/>
    <property type="molecule type" value="Genomic_DNA"/>
</dbReference>
<dbReference type="InterPro" id="IPR022781">
    <property type="entry name" value="Flagellar_biosynth_FliO"/>
</dbReference>
<comment type="subcellular location">
    <subcellularLocation>
        <location evidence="7">Cell membrane</location>
    </subcellularLocation>
    <subcellularLocation>
        <location evidence="7">Bacterial flagellum basal body</location>
    </subcellularLocation>
</comment>
<evidence type="ECO:0000256" key="4">
    <source>
        <dbReference type="ARBA" id="ARBA00023136"/>
    </source>
</evidence>
<protein>
    <recommendedName>
        <fullName evidence="7">Flagellar protein</fullName>
    </recommendedName>
</protein>
<keyword evidence="9" id="KW-0966">Cell projection</keyword>
<reference evidence="9 10" key="1">
    <citation type="journal article" date="2023" name="Microorganisms">
        <title>Thiorhodovibrio frisius and Trv. litoralis spp. nov., Two Novel Members from a Clade of Fastidious Purple Sulfur Bacteria That Exhibit Unique Red-Shifted Light-Harvesting Capabilities.</title>
        <authorList>
            <person name="Methner A."/>
            <person name="Kuzyk S.B."/>
            <person name="Petersen J."/>
            <person name="Bauer S."/>
            <person name="Brinkmann H."/>
            <person name="Sichau K."/>
            <person name="Wanner G."/>
            <person name="Wolf J."/>
            <person name="Neumann-Schaal M."/>
            <person name="Henke P."/>
            <person name="Tank M."/>
            <person name="Sproer C."/>
            <person name="Bunk B."/>
            <person name="Overmann J."/>
        </authorList>
    </citation>
    <scope>NUCLEOTIDE SEQUENCE [LARGE SCALE GENOMIC DNA]</scope>
    <source>
        <strain evidence="9 10">DSM 6702</strain>
    </source>
</reference>
<keyword evidence="9" id="KW-0969">Cilium</keyword>
<evidence type="ECO:0000256" key="6">
    <source>
        <dbReference type="ARBA" id="ARBA00037937"/>
    </source>
</evidence>
<dbReference type="NCBIfam" id="TIGR03500">
    <property type="entry name" value="FliO_TIGR"/>
    <property type="match status" value="1"/>
</dbReference>
<sequence length="169" mass="17892">MRVRVPNPKRRFGTLRIAAMLCVFAGAAQATEGAFGRATPEASQVGLGSYGAGGYLTQLVGGLAMVVIAILVFAWVMRRFSGATRAGVPRAIEILAVRSVGTRERLMLVQVGEEQVLIGVCPAGMRTLHRLETPLKSAPTSPTLSPTGKNVGVDFASLLRKQISKTEDA</sequence>
<keyword evidence="8" id="KW-0732">Signal</keyword>
<proteinExistence type="inferred from homology"/>
<dbReference type="PANTHER" id="PTHR38766">
    <property type="entry name" value="FLAGELLAR PROTEIN FLIO"/>
    <property type="match status" value="1"/>
</dbReference>
<comment type="similarity">
    <text evidence="6 7">Belongs to the FliO/MopB family.</text>
</comment>
<keyword evidence="4 7" id="KW-0472">Membrane</keyword>
<dbReference type="PANTHER" id="PTHR38766:SF1">
    <property type="entry name" value="FLAGELLAR PROTEIN FLIO"/>
    <property type="match status" value="1"/>
</dbReference>
<gene>
    <name evidence="9" type="primary">fliO</name>
    <name evidence="9" type="ORF">Thiowin_04932</name>
</gene>
<keyword evidence="3 7" id="KW-1133">Transmembrane helix</keyword>
<feature type="chain" id="PRO_5045152030" description="Flagellar protein" evidence="8">
    <location>
        <begin position="31"/>
        <end position="169"/>
    </location>
</feature>
<dbReference type="Pfam" id="PF04347">
    <property type="entry name" value="FliO"/>
    <property type="match status" value="1"/>
</dbReference>
<feature type="transmembrane region" description="Helical" evidence="7">
    <location>
        <begin position="54"/>
        <end position="76"/>
    </location>
</feature>
<keyword evidence="5 7" id="KW-0975">Bacterial flagellum</keyword>
<evidence type="ECO:0000256" key="1">
    <source>
        <dbReference type="ARBA" id="ARBA00022475"/>
    </source>
</evidence>
<evidence type="ECO:0000256" key="2">
    <source>
        <dbReference type="ARBA" id="ARBA00022692"/>
    </source>
</evidence>
<evidence type="ECO:0000256" key="7">
    <source>
        <dbReference type="RuleBase" id="RU362064"/>
    </source>
</evidence>
<feature type="signal peptide" evidence="8">
    <location>
        <begin position="1"/>
        <end position="30"/>
    </location>
</feature>
<dbReference type="InterPro" id="IPR052205">
    <property type="entry name" value="FliO/MopB"/>
</dbReference>
<evidence type="ECO:0000256" key="8">
    <source>
        <dbReference type="SAM" id="SignalP"/>
    </source>
</evidence>
<keyword evidence="1 7" id="KW-1003">Cell membrane</keyword>
<keyword evidence="2 7" id="KW-0812">Transmembrane</keyword>
<accession>A0ABZ0SGI8</accession>
<name>A0ABZ0SGI8_9GAMM</name>